<dbReference type="Proteomes" id="UP000235363">
    <property type="component" value="Unassembled WGS sequence"/>
</dbReference>
<gene>
    <name evidence="1" type="ORF">CJ204_04405</name>
</gene>
<name>A0A2N6T083_9CORY</name>
<protein>
    <submittedName>
        <fullName evidence="1">Uncharacterized protein</fullName>
    </submittedName>
</protein>
<comment type="caution">
    <text evidence="1">The sequence shown here is derived from an EMBL/GenBank/DDBJ whole genome shotgun (WGS) entry which is preliminary data.</text>
</comment>
<dbReference type="RefSeq" id="WP_102212401.1">
    <property type="nucleotide sequence ID" value="NZ_PNHF01000007.1"/>
</dbReference>
<sequence>MLLGQLERAHVGHGAAGQSRVVLVERLVKLLQRCESVVQGQLLGEWAWGGNRELGFTPTSALGAWEVATAGS</sequence>
<organism evidence="1 2">
    <name type="scientific">Corynebacterium xerosis</name>
    <dbReference type="NCBI Taxonomy" id="1725"/>
    <lineage>
        <taxon>Bacteria</taxon>
        <taxon>Bacillati</taxon>
        <taxon>Actinomycetota</taxon>
        <taxon>Actinomycetes</taxon>
        <taxon>Mycobacteriales</taxon>
        <taxon>Corynebacteriaceae</taxon>
        <taxon>Corynebacterium</taxon>
    </lineage>
</organism>
<evidence type="ECO:0000313" key="1">
    <source>
        <dbReference type="EMBL" id="PMC62737.1"/>
    </source>
</evidence>
<proteinExistence type="predicted"/>
<dbReference type="AlphaFoldDB" id="A0A2N6T083"/>
<dbReference type="EMBL" id="PNHF01000007">
    <property type="protein sequence ID" value="PMC62737.1"/>
    <property type="molecule type" value="Genomic_DNA"/>
</dbReference>
<reference evidence="1 2" key="1">
    <citation type="submission" date="2017-09" db="EMBL/GenBank/DDBJ databases">
        <title>Bacterial strain isolated from the female urinary microbiota.</title>
        <authorList>
            <person name="Thomas-White K."/>
            <person name="Kumar N."/>
            <person name="Forster S."/>
            <person name="Putonti C."/>
            <person name="Lawley T."/>
            <person name="Wolfe A.J."/>
        </authorList>
    </citation>
    <scope>NUCLEOTIDE SEQUENCE [LARGE SCALE GENOMIC DNA]</scope>
    <source>
        <strain evidence="1 2">UMB0908</strain>
    </source>
</reference>
<accession>A0A2N6T083</accession>
<evidence type="ECO:0000313" key="2">
    <source>
        <dbReference type="Proteomes" id="UP000235363"/>
    </source>
</evidence>